<dbReference type="InParanoid" id="A0A151GQR4"/>
<proteinExistence type="predicted"/>
<reference evidence="1 2" key="1">
    <citation type="journal article" date="2016" name="Sci. Rep.">
        <title>Insights into Adaptations to a Near-Obligate Nematode Endoparasitic Lifestyle from the Finished Genome of Drechmeria coniospora.</title>
        <authorList>
            <person name="Zhang L."/>
            <person name="Zhou Z."/>
            <person name="Guo Q."/>
            <person name="Fokkens L."/>
            <person name="Miskei M."/>
            <person name="Pocsi I."/>
            <person name="Zhang W."/>
            <person name="Chen M."/>
            <person name="Wang L."/>
            <person name="Sun Y."/>
            <person name="Donzelli B.G."/>
            <person name="Gibson D.M."/>
            <person name="Nelson D.R."/>
            <person name="Luo J.G."/>
            <person name="Rep M."/>
            <person name="Liu H."/>
            <person name="Yang S."/>
            <person name="Wang J."/>
            <person name="Krasnoff S.B."/>
            <person name="Xu Y."/>
            <person name="Molnar I."/>
            <person name="Lin M."/>
        </authorList>
    </citation>
    <scope>NUCLEOTIDE SEQUENCE [LARGE SCALE GENOMIC DNA]</scope>
    <source>
        <strain evidence="1 2">ARSEF 6962</strain>
    </source>
</reference>
<organism evidence="1 2">
    <name type="scientific">Drechmeria coniospora</name>
    <name type="common">Nematophagous fungus</name>
    <name type="synonym">Meria coniospora</name>
    <dbReference type="NCBI Taxonomy" id="98403"/>
    <lineage>
        <taxon>Eukaryota</taxon>
        <taxon>Fungi</taxon>
        <taxon>Dikarya</taxon>
        <taxon>Ascomycota</taxon>
        <taxon>Pezizomycotina</taxon>
        <taxon>Sordariomycetes</taxon>
        <taxon>Hypocreomycetidae</taxon>
        <taxon>Hypocreales</taxon>
        <taxon>Ophiocordycipitaceae</taxon>
        <taxon>Drechmeria</taxon>
    </lineage>
</organism>
<dbReference type="EMBL" id="LAYC01000001">
    <property type="protein sequence ID" value="KYK59455.1"/>
    <property type="molecule type" value="Genomic_DNA"/>
</dbReference>
<evidence type="ECO:0000313" key="1">
    <source>
        <dbReference type="EMBL" id="KYK59455.1"/>
    </source>
</evidence>
<sequence length="131" mass="13927">MLASPSGIDYLTVPSADDARKMSTESRLGNASAMPFCDTALADSLAHPSSSTYAYTTNGQAVVPPMQCHSEKRGWRGQVALSLSHACITASLSPFGWQPDELLEIRFRTLALQESKNLAPGTIDATAPDAN</sequence>
<comment type="caution">
    <text evidence="1">The sequence shown here is derived from an EMBL/GenBank/DDBJ whole genome shotgun (WGS) entry which is preliminary data.</text>
</comment>
<keyword evidence="2" id="KW-1185">Reference proteome</keyword>
<gene>
    <name evidence="1" type="ORF">DCS_00585</name>
</gene>
<accession>A0A151GQR4</accession>
<name>A0A151GQR4_DRECN</name>
<dbReference type="RefSeq" id="XP_040658807.1">
    <property type="nucleotide sequence ID" value="XM_040797924.1"/>
</dbReference>
<protein>
    <submittedName>
        <fullName evidence="1">Uncharacterized protein</fullName>
    </submittedName>
</protein>
<dbReference type="AlphaFoldDB" id="A0A151GQR4"/>
<dbReference type="Proteomes" id="UP000076580">
    <property type="component" value="Chromosome 01"/>
</dbReference>
<evidence type="ECO:0000313" key="2">
    <source>
        <dbReference type="Proteomes" id="UP000076580"/>
    </source>
</evidence>
<dbReference type="GeneID" id="63713228"/>